<dbReference type="Proteomes" id="UP000319716">
    <property type="component" value="Unassembled WGS sequence"/>
</dbReference>
<proteinExistence type="predicted"/>
<reference evidence="1 2" key="1">
    <citation type="submission" date="2017-11" db="EMBL/GenBank/DDBJ databases">
        <title>Draft Genome Sequence of Sporolactobacillus inulinus NBRC 111894 Isolated from Koso, a Japanese Sugar-Vegetable Fermented Beverage.</title>
        <authorList>
            <person name="Chiou T.Y."/>
            <person name="Oshima K."/>
            <person name="Suda W."/>
            <person name="Hattori M."/>
            <person name="Takahashi T."/>
        </authorList>
    </citation>
    <scope>NUCLEOTIDE SEQUENCE [LARGE SCALE GENOMIC DNA]</scope>
    <source>
        <strain evidence="1 2">NBRC111894</strain>
    </source>
</reference>
<organism evidence="1 2">
    <name type="scientific">Sporolactobacillus inulinus</name>
    <dbReference type="NCBI Taxonomy" id="2078"/>
    <lineage>
        <taxon>Bacteria</taxon>
        <taxon>Bacillati</taxon>
        <taxon>Bacillota</taxon>
        <taxon>Bacilli</taxon>
        <taxon>Bacillales</taxon>
        <taxon>Sporolactobacillaceae</taxon>
        <taxon>Sporolactobacillus</taxon>
    </lineage>
</organism>
<accession>A0A4Y1Z8U9</accession>
<dbReference type="AlphaFoldDB" id="A0A4Y1Z8U9"/>
<name>A0A4Y1Z8U9_9BACL</name>
<gene>
    <name evidence="1" type="ORF">NBRC111894_1026</name>
</gene>
<sequence>MHVKEGSDTFCPILLNFIKFSSEQGVTIRRLLFGHRIRRAICSIFSY</sequence>
<dbReference type="EMBL" id="BEXB01000006">
    <property type="protein sequence ID" value="GAY75472.1"/>
    <property type="molecule type" value="Genomic_DNA"/>
</dbReference>
<evidence type="ECO:0000313" key="1">
    <source>
        <dbReference type="EMBL" id="GAY75472.1"/>
    </source>
</evidence>
<protein>
    <submittedName>
        <fullName evidence="1">Uncharacterized protein</fullName>
    </submittedName>
</protein>
<comment type="caution">
    <text evidence="1">The sequence shown here is derived from an EMBL/GenBank/DDBJ whole genome shotgun (WGS) entry which is preliminary data.</text>
</comment>
<evidence type="ECO:0000313" key="2">
    <source>
        <dbReference type="Proteomes" id="UP000319716"/>
    </source>
</evidence>